<proteinExistence type="predicted"/>
<keyword evidence="2" id="KW-1185">Reference proteome</keyword>
<protein>
    <submittedName>
        <fullName evidence="1">Uncharacterized protein</fullName>
    </submittedName>
</protein>
<evidence type="ECO:0000313" key="2">
    <source>
        <dbReference type="Proteomes" id="UP000265520"/>
    </source>
</evidence>
<evidence type="ECO:0000313" key="1">
    <source>
        <dbReference type="EMBL" id="MCI94507.1"/>
    </source>
</evidence>
<name>A0A392W2I8_9FABA</name>
<sequence>SLDSWYEEYQMLE</sequence>
<dbReference type="Proteomes" id="UP000265520">
    <property type="component" value="Unassembled WGS sequence"/>
</dbReference>
<accession>A0A392W2I8</accession>
<feature type="non-terminal residue" evidence="1">
    <location>
        <position position="1"/>
    </location>
</feature>
<dbReference type="EMBL" id="LXQA011358156">
    <property type="protein sequence ID" value="MCI94507.1"/>
    <property type="molecule type" value="Genomic_DNA"/>
</dbReference>
<organism evidence="1 2">
    <name type="scientific">Trifolium medium</name>
    <dbReference type="NCBI Taxonomy" id="97028"/>
    <lineage>
        <taxon>Eukaryota</taxon>
        <taxon>Viridiplantae</taxon>
        <taxon>Streptophyta</taxon>
        <taxon>Embryophyta</taxon>
        <taxon>Tracheophyta</taxon>
        <taxon>Spermatophyta</taxon>
        <taxon>Magnoliopsida</taxon>
        <taxon>eudicotyledons</taxon>
        <taxon>Gunneridae</taxon>
        <taxon>Pentapetalae</taxon>
        <taxon>rosids</taxon>
        <taxon>fabids</taxon>
        <taxon>Fabales</taxon>
        <taxon>Fabaceae</taxon>
        <taxon>Papilionoideae</taxon>
        <taxon>50 kb inversion clade</taxon>
        <taxon>NPAAA clade</taxon>
        <taxon>Hologalegina</taxon>
        <taxon>IRL clade</taxon>
        <taxon>Trifolieae</taxon>
        <taxon>Trifolium</taxon>
    </lineage>
</organism>
<comment type="caution">
    <text evidence="1">The sequence shown here is derived from an EMBL/GenBank/DDBJ whole genome shotgun (WGS) entry which is preliminary data.</text>
</comment>
<reference evidence="1 2" key="1">
    <citation type="journal article" date="2018" name="Front. Plant Sci.">
        <title>Red Clover (Trifolium pratense) and Zigzag Clover (T. medium) - A Picture of Genomic Similarities and Differences.</title>
        <authorList>
            <person name="Dluhosova J."/>
            <person name="Istvanek J."/>
            <person name="Nedelnik J."/>
            <person name="Repkova J."/>
        </authorList>
    </citation>
    <scope>NUCLEOTIDE SEQUENCE [LARGE SCALE GENOMIC DNA]</scope>
    <source>
        <strain evidence="2">cv. 10/8</strain>
        <tissue evidence="1">Leaf</tissue>
    </source>
</reference>